<name>A0ACB9S5J9_9MYRT</name>
<dbReference type="EMBL" id="CM042881">
    <property type="protein sequence ID" value="KAI4386455.1"/>
    <property type="molecule type" value="Genomic_DNA"/>
</dbReference>
<reference evidence="2" key="1">
    <citation type="journal article" date="2023" name="Front. Plant Sci.">
        <title>Chromosomal-level genome assembly of Melastoma candidum provides insights into trichome evolution.</title>
        <authorList>
            <person name="Zhong Y."/>
            <person name="Wu W."/>
            <person name="Sun C."/>
            <person name="Zou P."/>
            <person name="Liu Y."/>
            <person name="Dai S."/>
            <person name="Zhou R."/>
        </authorList>
    </citation>
    <scope>NUCLEOTIDE SEQUENCE [LARGE SCALE GENOMIC DNA]</scope>
</reference>
<dbReference type="Proteomes" id="UP001057402">
    <property type="component" value="Chromosome 2"/>
</dbReference>
<evidence type="ECO:0000313" key="1">
    <source>
        <dbReference type="EMBL" id="KAI4386455.1"/>
    </source>
</evidence>
<sequence length="103" mass="11911">MMMPDPPSVHSVTYCDAHHIGLHGLESDGPANPRCELPWRFMPRREGHYIKPVADWLVWNLGMALRRPLKLMTERTDWIKKKVVPIGVHLTHVQVQERKLSLG</sequence>
<proteinExistence type="predicted"/>
<gene>
    <name evidence="1" type="ORF">MLD38_004386</name>
</gene>
<organism evidence="1 2">
    <name type="scientific">Melastoma candidum</name>
    <dbReference type="NCBI Taxonomy" id="119954"/>
    <lineage>
        <taxon>Eukaryota</taxon>
        <taxon>Viridiplantae</taxon>
        <taxon>Streptophyta</taxon>
        <taxon>Embryophyta</taxon>
        <taxon>Tracheophyta</taxon>
        <taxon>Spermatophyta</taxon>
        <taxon>Magnoliopsida</taxon>
        <taxon>eudicotyledons</taxon>
        <taxon>Gunneridae</taxon>
        <taxon>Pentapetalae</taxon>
        <taxon>rosids</taxon>
        <taxon>malvids</taxon>
        <taxon>Myrtales</taxon>
        <taxon>Melastomataceae</taxon>
        <taxon>Melastomatoideae</taxon>
        <taxon>Melastomateae</taxon>
        <taxon>Melastoma</taxon>
    </lineage>
</organism>
<protein>
    <submittedName>
        <fullName evidence="1">Uncharacterized protein</fullName>
    </submittedName>
</protein>
<comment type="caution">
    <text evidence="1">The sequence shown here is derived from an EMBL/GenBank/DDBJ whole genome shotgun (WGS) entry which is preliminary data.</text>
</comment>
<evidence type="ECO:0000313" key="2">
    <source>
        <dbReference type="Proteomes" id="UP001057402"/>
    </source>
</evidence>
<accession>A0ACB9S5J9</accession>
<keyword evidence="2" id="KW-1185">Reference proteome</keyword>